<protein>
    <submittedName>
        <fullName evidence="1">Uncharacterized protein</fullName>
    </submittedName>
</protein>
<organism evidence="1 2">
    <name type="scientific">Austropuccinia psidii MF-1</name>
    <dbReference type="NCBI Taxonomy" id="1389203"/>
    <lineage>
        <taxon>Eukaryota</taxon>
        <taxon>Fungi</taxon>
        <taxon>Dikarya</taxon>
        <taxon>Basidiomycota</taxon>
        <taxon>Pucciniomycotina</taxon>
        <taxon>Pucciniomycetes</taxon>
        <taxon>Pucciniales</taxon>
        <taxon>Sphaerophragmiaceae</taxon>
        <taxon>Austropuccinia</taxon>
    </lineage>
</organism>
<gene>
    <name evidence="1" type="ORF">O181_049538</name>
</gene>
<dbReference type="EMBL" id="AVOT02021179">
    <property type="protein sequence ID" value="MBW0509823.1"/>
    <property type="molecule type" value="Genomic_DNA"/>
</dbReference>
<evidence type="ECO:0000313" key="2">
    <source>
        <dbReference type="Proteomes" id="UP000765509"/>
    </source>
</evidence>
<dbReference type="Proteomes" id="UP000765509">
    <property type="component" value="Unassembled WGS sequence"/>
</dbReference>
<proteinExistence type="predicted"/>
<accession>A0A9Q3DXQ3</accession>
<keyword evidence="2" id="KW-1185">Reference proteome</keyword>
<sequence length="171" mass="19501">MSDSMINMKILRKCGGEIESAIKCRCIETCSTEEYIYAMEDIITRTRIGKTWTRRPITCTKKTKINEAQVIEEVQCSEGKEESEQDSAIYEDTPVEDYPIQKITALFEVTELHTHLQQYSEDYYKLISLQESRICRTKPTIGKAYTSGESCITSILINCVEAKVILDTGAF</sequence>
<name>A0A9Q3DXQ3_9BASI</name>
<dbReference type="AlphaFoldDB" id="A0A9Q3DXQ3"/>
<comment type="caution">
    <text evidence="1">The sequence shown here is derived from an EMBL/GenBank/DDBJ whole genome shotgun (WGS) entry which is preliminary data.</text>
</comment>
<reference evidence="1" key="1">
    <citation type="submission" date="2021-03" db="EMBL/GenBank/DDBJ databases">
        <title>Draft genome sequence of rust myrtle Austropuccinia psidii MF-1, a brazilian biotype.</title>
        <authorList>
            <person name="Quecine M.C."/>
            <person name="Pachon D.M.R."/>
            <person name="Bonatelli M.L."/>
            <person name="Correr F.H."/>
            <person name="Franceschini L.M."/>
            <person name="Leite T.F."/>
            <person name="Margarido G.R.A."/>
            <person name="Almeida C.A."/>
            <person name="Ferrarezi J.A."/>
            <person name="Labate C.A."/>
        </authorList>
    </citation>
    <scope>NUCLEOTIDE SEQUENCE</scope>
    <source>
        <strain evidence="1">MF-1</strain>
    </source>
</reference>
<evidence type="ECO:0000313" key="1">
    <source>
        <dbReference type="EMBL" id="MBW0509823.1"/>
    </source>
</evidence>